<protein>
    <recommendedName>
        <fullName evidence="2">Ribosome recycling factor domain-containing protein</fullName>
    </recommendedName>
</protein>
<evidence type="ECO:0008006" key="2">
    <source>
        <dbReference type="Google" id="ProtNLM"/>
    </source>
</evidence>
<dbReference type="Gene3D" id="1.10.132.20">
    <property type="entry name" value="Ribosome-recycling factor"/>
    <property type="match status" value="1"/>
</dbReference>
<accession>A0A381WB91</accession>
<gene>
    <name evidence="1" type="ORF">METZ01_LOCUS102415</name>
</gene>
<organism evidence="1">
    <name type="scientific">marine metagenome</name>
    <dbReference type="NCBI Taxonomy" id="408172"/>
    <lineage>
        <taxon>unclassified sequences</taxon>
        <taxon>metagenomes</taxon>
        <taxon>ecological metagenomes</taxon>
    </lineage>
</organism>
<dbReference type="EMBL" id="UINC01011206">
    <property type="protein sequence ID" value="SVA49561.1"/>
    <property type="molecule type" value="Genomic_DNA"/>
</dbReference>
<reference evidence="1" key="1">
    <citation type="submission" date="2018-05" db="EMBL/GenBank/DDBJ databases">
        <authorList>
            <person name="Lanie J.A."/>
            <person name="Ng W.-L."/>
            <person name="Kazmierczak K.M."/>
            <person name="Andrzejewski T.M."/>
            <person name="Davidsen T.M."/>
            <person name="Wayne K.J."/>
            <person name="Tettelin H."/>
            <person name="Glass J.I."/>
            <person name="Rusch D."/>
            <person name="Podicherti R."/>
            <person name="Tsui H.-C.T."/>
            <person name="Winkler M.E."/>
        </authorList>
    </citation>
    <scope>NUCLEOTIDE SEQUENCE</scope>
</reference>
<dbReference type="InterPro" id="IPR036191">
    <property type="entry name" value="RRF_sf"/>
</dbReference>
<proteinExistence type="predicted"/>
<dbReference type="AlphaFoldDB" id="A0A381WB91"/>
<name>A0A381WB91_9ZZZZ</name>
<evidence type="ECO:0000313" key="1">
    <source>
        <dbReference type="EMBL" id="SVA49561.1"/>
    </source>
</evidence>
<sequence length="31" mass="3735">MRVLLEEINQETKERMHKSIDAFSMSLTKIR</sequence>
<feature type="non-terminal residue" evidence="1">
    <location>
        <position position="31"/>
    </location>
</feature>